<keyword evidence="2" id="KW-1185">Reference proteome</keyword>
<evidence type="ECO:0000313" key="2">
    <source>
        <dbReference type="Proteomes" id="UP001221142"/>
    </source>
</evidence>
<gene>
    <name evidence="1" type="ORF">FB45DRAFT_788226</name>
</gene>
<dbReference type="SUPFAM" id="SSF52047">
    <property type="entry name" value="RNI-like"/>
    <property type="match status" value="1"/>
</dbReference>
<organism evidence="1 2">
    <name type="scientific">Roridomyces roridus</name>
    <dbReference type="NCBI Taxonomy" id="1738132"/>
    <lineage>
        <taxon>Eukaryota</taxon>
        <taxon>Fungi</taxon>
        <taxon>Dikarya</taxon>
        <taxon>Basidiomycota</taxon>
        <taxon>Agaricomycotina</taxon>
        <taxon>Agaricomycetes</taxon>
        <taxon>Agaricomycetidae</taxon>
        <taxon>Agaricales</taxon>
        <taxon>Marasmiineae</taxon>
        <taxon>Mycenaceae</taxon>
        <taxon>Roridomyces</taxon>
    </lineage>
</organism>
<protein>
    <recommendedName>
        <fullName evidence="3">F-box domain-containing protein</fullName>
    </recommendedName>
</protein>
<dbReference type="AlphaFoldDB" id="A0AAD7FS39"/>
<dbReference type="InterPro" id="IPR032675">
    <property type="entry name" value="LRR_dom_sf"/>
</dbReference>
<reference evidence="1" key="1">
    <citation type="submission" date="2023-03" db="EMBL/GenBank/DDBJ databases">
        <title>Massive genome expansion in bonnet fungi (Mycena s.s.) driven by repeated elements and novel gene families across ecological guilds.</title>
        <authorList>
            <consortium name="Lawrence Berkeley National Laboratory"/>
            <person name="Harder C.B."/>
            <person name="Miyauchi S."/>
            <person name="Viragh M."/>
            <person name="Kuo A."/>
            <person name="Thoen E."/>
            <person name="Andreopoulos B."/>
            <person name="Lu D."/>
            <person name="Skrede I."/>
            <person name="Drula E."/>
            <person name="Henrissat B."/>
            <person name="Morin E."/>
            <person name="Kohler A."/>
            <person name="Barry K."/>
            <person name="LaButti K."/>
            <person name="Morin E."/>
            <person name="Salamov A."/>
            <person name="Lipzen A."/>
            <person name="Mereny Z."/>
            <person name="Hegedus B."/>
            <person name="Baldrian P."/>
            <person name="Stursova M."/>
            <person name="Weitz H."/>
            <person name="Taylor A."/>
            <person name="Grigoriev I.V."/>
            <person name="Nagy L.G."/>
            <person name="Martin F."/>
            <person name="Kauserud H."/>
        </authorList>
    </citation>
    <scope>NUCLEOTIDE SEQUENCE</scope>
    <source>
        <strain evidence="1">9284</strain>
    </source>
</reference>
<evidence type="ECO:0008006" key="3">
    <source>
        <dbReference type="Google" id="ProtNLM"/>
    </source>
</evidence>
<dbReference type="Gene3D" id="3.80.10.10">
    <property type="entry name" value="Ribonuclease Inhibitor"/>
    <property type="match status" value="1"/>
</dbReference>
<accession>A0AAD7FS39</accession>
<name>A0AAD7FS39_9AGAR</name>
<proteinExistence type="predicted"/>
<dbReference type="Proteomes" id="UP001221142">
    <property type="component" value="Unassembled WGS sequence"/>
</dbReference>
<sequence length="215" mass="24509">MSYLFSRAHATPIRALSQNERRRPSQASNFPRLRTVSLLQCFVHVGDWLPWAQLTSLTLRDVNPADSYLPILQRAVNLIHLKTISCAANYHHNDQLPAVTLPHLESLIMVDFQGRFLQRLDIFTLPSLHTLQLLGSFLGDDPIKAFASFISRSGCRLQKFLITGGLWGVHKSAFRCHFPEIPQIELNSKYDWFARRHGHEEDSDDNSGDTDSESE</sequence>
<dbReference type="EMBL" id="JARKIF010000005">
    <property type="protein sequence ID" value="KAJ7639451.1"/>
    <property type="molecule type" value="Genomic_DNA"/>
</dbReference>
<comment type="caution">
    <text evidence="1">The sequence shown here is derived from an EMBL/GenBank/DDBJ whole genome shotgun (WGS) entry which is preliminary data.</text>
</comment>
<evidence type="ECO:0000313" key="1">
    <source>
        <dbReference type="EMBL" id="KAJ7639451.1"/>
    </source>
</evidence>